<accession>A0A0J6T560</accession>
<comment type="caution">
    <text evidence="1">The sequence shown here is derived from an EMBL/GenBank/DDBJ whole genome shotgun (WGS) entry which is preliminary data.</text>
</comment>
<dbReference type="InterPro" id="IPR043129">
    <property type="entry name" value="ATPase_NBD"/>
</dbReference>
<protein>
    <submittedName>
        <fullName evidence="1">Uncharacterized protein</fullName>
    </submittedName>
</protein>
<reference evidence="1 2" key="1">
    <citation type="submission" date="2015-03" db="EMBL/GenBank/DDBJ databases">
        <title>Genome sequencing of Methylobacterium aquaticum DSM16371 type strain.</title>
        <authorList>
            <person name="Chaudhry V."/>
            <person name="Patil P.B."/>
        </authorList>
    </citation>
    <scope>NUCLEOTIDE SEQUENCE [LARGE SCALE GENOMIC DNA]</scope>
    <source>
        <strain evidence="1 2">DSM 16371</strain>
    </source>
</reference>
<gene>
    <name evidence="1" type="ORF">VP06_01390</name>
</gene>
<proteinExistence type="predicted"/>
<dbReference type="AlphaFoldDB" id="A0A0J6T560"/>
<dbReference type="Gene3D" id="3.90.640.10">
    <property type="entry name" value="Actin, Chain A, domain 4"/>
    <property type="match status" value="1"/>
</dbReference>
<dbReference type="Gene3D" id="3.30.420.40">
    <property type="match status" value="2"/>
</dbReference>
<organism evidence="1 2">
    <name type="scientific">Methylobacterium aquaticum</name>
    <dbReference type="NCBI Taxonomy" id="270351"/>
    <lineage>
        <taxon>Bacteria</taxon>
        <taxon>Pseudomonadati</taxon>
        <taxon>Pseudomonadota</taxon>
        <taxon>Alphaproteobacteria</taxon>
        <taxon>Hyphomicrobiales</taxon>
        <taxon>Methylobacteriaceae</taxon>
        <taxon>Methylobacterium</taxon>
    </lineage>
</organism>
<dbReference type="Proteomes" id="UP000035929">
    <property type="component" value="Unassembled WGS sequence"/>
</dbReference>
<dbReference type="SUPFAM" id="SSF53067">
    <property type="entry name" value="Actin-like ATPase domain"/>
    <property type="match status" value="1"/>
</dbReference>
<dbReference type="EMBL" id="LABX01000011">
    <property type="protein sequence ID" value="KMO41064.1"/>
    <property type="molecule type" value="Genomic_DNA"/>
</dbReference>
<dbReference type="PATRIC" id="fig|270351.6.peg.413"/>
<evidence type="ECO:0000313" key="2">
    <source>
        <dbReference type="Proteomes" id="UP000035929"/>
    </source>
</evidence>
<evidence type="ECO:0000313" key="1">
    <source>
        <dbReference type="EMBL" id="KMO41064.1"/>
    </source>
</evidence>
<sequence>MTSLRCTLLAKPMNSVQISLPFTVEVRFVTSRLLEPDFALSARSEVTFGAVDGSTEASGHVILGTITPSMPPEPASYIGPPADLVLEAAAFIVLPRDEPRPLPLRAGQCLSGRSAGEGVLWSGSEIEAEDRLGWIPPARLTLPYPLRRDLHEFVVGVPTREAISIARQLGEGPDLRAEIELDVALRLAGRELCRDRRRIHATFELNAALIVSSRDISPVTMALVPNPSAPGAKASGSIRRRLNLRGAQRVSSIETAYPLRVLVITDSPEALLEVDFAFTFEGIPHAFPDLKTRCDAPLSGQSVMVPLRDIVERVILDETQTFSHVPRHGDLIVSFAFRDSVRASPRSFAALTIPVEIEMIPPDLICCIDLGTSATSVWFGAPEKSGLDEVLPLGELVHALTGDAHEEFVAGQGLRNVLLPSLIGLNSDSNLRARYDPLSLGSIELAEGGRAGAERRLMALGRSYDISVPFVARQDIPHNHDSIVFDPKRSLMATEARAPAIRAFEMENGRLTSVHRVNIPKLVTDVFDELGAYLVPRALELLEDRRPRWANGKGRSLVDDWLQAKDPIGVIVTHPSGIGAQSRQTYVEAGRRFLSRFAGVTPGASAANLWVKLVPEAIAAMNYGIGFLRDHGRLPGERDRHVLVAVDIGAGTCDVTLAQAEIGPNGLRDWTILSHFGVTVGGIDLDRAITAKVVSLLRDAFADNRVAAAFSLDWTKAGAADSATQTQRFARDLAFRDEVQRAKKALTTRLLLERPDGADYTWSAESGIALEVVVGREPDRETLPVRRNQTARVVAEQRVVIDADSALVVRPGPEGVGGVEIVFEIGMRHFTPRRGDPVDAASPATVARFLGTVLPQMMMREVARLNCTAPIWIVTGRTALWPPLYAAIMAVADQVPGSRMASRRPFKPAEMKEAVLRGALALAASPHLPLGNDVLNPLAVVSIAAEPQAIEPQDAPSARGRRITRIGAIHYLNGSDKEAGSDSVVCSGRCELVRAMPGLSDPQADNRPDQEALQMFDAFGIPPYEILFRDIASSALSGPQRALQISWSASDRMTTMTLDAGDGAGSQRFEFSNRESRVYHD</sequence>
<name>A0A0J6T560_9HYPH</name>